<keyword evidence="1" id="KW-0812">Transmembrane</keyword>
<organism evidence="2 3">
    <name type="scientific">Nocardioides albus</name>
    <dbReference type="NCBI Taxonomy" id="1841"/>
    <lineage>
        <taxon>Bacteria</taxon>
        <taxon>Bacillati</taxon>
        <taxon>Actinomycetota</taxon>
        <taxon>Actinomycetes</taxon>
        <taxon>Propionibacteriales</taxon>
        <taxon>Nocardioidaceae</taxon>
        <taxon>Nocardioides</taxon>
    </lineage>
</organism>
<keyword evidence="1" id="KW-1133">Transmembrane helix</keyword>
<dbReference type="AlphaFoldDB" id="A0A7W5A8Q3"/>
<evidence type="ECO:0000256" key="1">
    <source>
        <dbReference type="SAM" id="Phobius"/>
    </source>
</evidence>
<keyword evidence="1" id="KW-0472">Membrane</keyword>
<feature type="transmembrane region" description="Helical" evidence="1">
    <location>
        <begin position="64"/>
        <end position="83"/>
    </location>
</feature>
<dbReference type="RefSeq" id="WP_183550136.1">
    <property type="nucleotide sequence ID" value="NZ_BMQT01000015.1"/>
</dbReference>
<evidence type="ECO:0000313" key="2">
    <source>
        <dbReference type="EMBL" id="MBB3091627.1"/>
    </source>
</evidence>
<dbReference type="InterPro" id="IPR015943">
    <property type="entry name" value="WD40/YVTN_repeat-like_dom_sf"/>
</dbReference>
<protein>
    <recommendedName>
        <fullName evidence="4">PQQ-binding-like beta-propeller repeat protein</fullName>
    </recommendedName>
</protein>
<accession>A0A7W5A8Q3</accession>
<reference evidence="2 3" key="1">
    <citation type="submission" date="2020-08" db="EMBL/GenBank/DDBJ databases">
        <title>Genomic Encyclopedia of Type Strains, Phase III (KMG-III): the genomes of soil and plant-associated and newly described type strains.</title>
        <authorList>
            <person name="Whitman W."/>
        </authorList>
    </citation>
    <scope>NUCLEOTIDE SEQUENCE [LARGE SCALE GENOMIC DNA]</scope>
    <source>
        <strain evidence="2 3">CECT 3302</strain>
    </source>
</reference>
<sequence length="460" mass="49597">MVVTRVQVIVAAVMLAVGAALVLWTVVGDHGIRWGVFGSVLIGFAAVEAYVATLDEQQRAPIRGWLYLLTPLLSGGIFAAALVQERPDPVPGDIAARGGSAVGFYGGGALTWSWDGLIRTTDSDARTLGGDGSFFDPPVLATEEVVIDGRGEIVRAFDPVTGAERWSRRISHLDAFRRYDDLLVYDSNGHTAALEIATGEDRWRRPGGPSLANGGLIVTGTDSWWDFNFTSGTPGLIEQDRYVGIRDQTTYRRLAIVEVATGKVVRTESIAFQADPFALAGDFLYTADADADADGARATSLVADGPSRAVVMHPHDNSDDPQEPDRLFESRYPGFLGAMPDGWRFPPKTDVTIDRNVTGFPVFPVVSASGDQAAWFTGSSRVVGIEDAYDELLAYAYDTGIYLQLVADHDAVGTRVHRLDVVRGRTVTSYMVDLEPDAEPTLSVRDGLACVVGECRRVPG</sequence>
<evidence type="ECO:0000313" key="3">
    <source>
        <dbReference type="Proteomes" id="UP000577707"/>
    </source>
</evidence>
<dbReference type="SUPFAM" id="SSF50998">
    <property type="entry name" value="Quinoprotein alcohol dehydrogenase-like"/>
    <property type="match status" value="1"/>
</dbReference>
<keyword evidence="3" id="KW-1185">Reference proteome</keyword>
<gene>
    <name evidence="2" type="ORF">FHS12_004602</name>
</gene>
<comment type="caution">
    <text evidence="2">The sequence shown here is derived from an EMBL/GenBank/DDBJ whole genome shotgun (WGS) entry which is preliminary data.</text>
</comment>
<dbReference type="EMBL" id="JACHXG010000012">
    <property type="protein sequence ID" value="MBB3091627.1"/>
    <property type="molecule type" value="Genomic_DNA"/>
</dbReference>
<dbReference type="Gene3D" id="2.130.10.10">
    <property type="entry name" value="YVTN repeat-like/Quinoprotein amine dehydrogenase"/>
    <property type="match status" value="1"/>
</dbReference>
<evidence type="ECO:0008006" key="4">
    <source>
        <dbReference type="Google" id="ProtNLM"/>
    </source>
</evidence>
<dbReference type="Proteomes" id="UP000577707">
    <property type="component" value="Unassembled WGS sequence"/>
</dbReference>
<feature type="transmembrane region" description="Helical" evidence="1">
    <location>
        <begin position="7"/>
        <end position="26"/>
    </location>
</feature>
<feature type="transmembrane region" description="Helical" evidence="1">
    <location>
        <begin position="32"/>
        <end position="52"/>
    </location>
</feature>
<name>A0A7W5A8Q3_9ACTN</name>
<dbReference type="InterPro" id="IPR011047">
    <property type="entry name" value="Quinoprotein_ADH-like_sf"/>
</dbReference>
<proteinExistence type="predicted"/>